<organism evidence="4 5">
    <name type="scientific">Gemelliphila asaccharolytica</name>
    <dbReference type="NCBI Taxonomy" id="502393"/>
    <lineage>
        <taxon>Bacteria</taxon>
        <taxon>Bacillati</taxon>
        <taxon>Bacillota</taxon>
        <taxon>Bacilli</taxon>
        <taxon>Bacillales</taxon>
        <taxon>Gemellaceae</taxon>
        <taxon>Gemelliphila</taxon>
    </lineage>
</organism>
<evidence type="ECO:0000256" key="2">
    <source>
        <dbReference type="SAM" id="MobiDB-lite"/>
    </source>
</evidence>
<feature type="coiled-coil region" evidence="1">
    <location>
        <begin position="227"/>
        <end position="272"/>
    </location>
</feature>
<feature type="domain" description="Protein G-related albumin-binding (GA) module" evidence="3">
    <location>
        <begin position="153"/>
        <end position="195"/>
    </location>
</feature>
<evidence type="ECO:0000259" key="3">
    <source>
        <dbReference type="Pfam" id="PF01468"/>
    </source>
</evidence>
<evidence type="ECO:0000313" key="5">
    <source>
        <dbReference type="Proteomes" id="UP000070467"/>
    </source>
</evidence>
<proteinExistence type="predicted"/>
<name>A0ABR5TLD7_9BACL</name>
<feature type="domain" description="Protein G-related albumin-binding (GA) module" evidence="3">
    <location>
        <begin position="54"/>
        <end position="103"/>
    </location>
</feature>
<protein>
    <recommendedName>
        <fullName evidence="3">Protein G-related albumin-binding (GA) module domain-containing protein</fullName>
    </recommendedName>
</protein>
<dbReference type="Proteomes" id="UP000070467">
    <property type="component" value="Unassembled WGS sequence"/>
</dbReference>
<gene>
    <name evidence="4" type="ORF">HMPREF1871_00852</name>
</gene>
<keyword evidence="1" id="KW-0175">Coiled coil</keyword>
<accession>A0ABR5TLD7</accession>
<reference evidence="4 5" key="1">
    <citation type="submission" date="2016-01" db="EMBL/GenBank/DDBJ databases">
        <authorList>
            <person name="Mitreva M."/>
            <person name="Pepin K.H."/>
            <person name="Mihindukulasuriya K.A."/>
            <person name="Fulton R."/>
            <person name="Fronick C."/>
            <person name="O'Laughlin M."/>
            <person name="Miner T."/>
            <person name="Herter B."/>
            <person name="Rosa B.A."/>
            <person name="Cordes M."/>
            <person name="Tomlinson C."/>
            <person name="Wollam A."/>
            <person name="Palsikar V.B."/>
            <person name="Mardis E.R."/>
            <person name="Wilson R.K."/>
        </authorList>
    </citation>
    <scope>NUCLEOTIDE SEQUENCE [LARGE SCALE GENOMIC DNA]</scope>
    <source>
        <strain evidence="4 5">KA00071</strain>
    </source>
</reference>
<evidence type="ECO:0000313" key="4">
    <source>
        <dbReference type="EMBL" id="KXB57541.1"/>
    </source>
</evidence>
<dbReference type="Pfam" id="PF01468">
    <property type="entry name" value="GA"/>
    <property type="match status" value="3"/>
</dbReference>
<dbReference type="RefSeq" id="WP_157058063.1">
    <property type="nucleotide sequence ID" value="NZ_KQ959890.1"/>
</dbReference>
<sequence length="305" mass="34306">MKINKILAVGLVGALALSVGGVCQPLDKALAQTSKEDRSALLPPQNQPRATSPEDLKKEQKNAKKQLSKLKNLSSKEKGEYRSRIEGASSINEIKTIITEAQTKDNAKKQLKNLKNLGSKEKGEYKSRIEGASSKEAIDEIIREAQTKDAEILKTTKEESIKEIENDKDLDSNERGILLDKIQKAETISGIKSIKDFSLPIAKELSKATNLSKDQKDLLREYTGKHSEEHYKKIQKLNEKVGQAKKEIQDLKNIDENKKQEYKNQIDKTIEEDEIDKILEQAKAEKGKEDGLAKEKEKALKEIEE</sequence>
<feature type="compositionally biased region" description="Basic and acidic residues" evidence="2">
    <location>
        <begin position="74"/>
        <end position="85"/>
    </location>
</feature>
<dbReference type="InterPro" id="IPR002988">
    <property type="entry name" value="GA_module"/>
</dbReference>
<feature type="region of interest" description="Disordered" evidence="2">
    <location>
        <begin position="34"/>
        <end position="85"/>
    </location>
</feature>
<feature type="domain" description="Protein G-related albumin-binding (GA) module" evidence="3">
    <location>
        <begin position="235"/>
        <end position="284"/>
    </location>
</feature>
<keyword evidence="5" id="KW-1185">Reference proteome</keyword>
<evidence type="ECO:0000256" key="1">
    <source>
        <dbReference type="SAM" id="Coils"/>
    </source>
</evidence>
<dbReference type="Gene3D" id="1.20.5.420">
    <property type="entry name" value="Immunoglobulin FC, subunit C"/>
    <property type="match status" value="2"/>
</dbReference>
<feature type="compositionally biased region" description="Basic and acidic residues" evidence="2">
    <location>
        <begin position="52"/>
        <end position="62"/>
    </location>
</feature>
<dbReference type="EMBL" id="LSDB01000041">
    <property type="protein sequence ID" value="KXB57541.1"/>
    <property type="molecule type" value="Genomic_DNA"/>
</dbReference>
<feature type="non-terminal residue" evidence="4">
    <location>
        <position position="305"/>
    </location>
</feature>
<comment type="caution">
    <text evidence="4">The sequence shown here is derived from an EMBL/GenBank/DDBJ whole genome shotgun (WGS) entry which is preliminary data.</text>
</comment>
<feature type="region of interest" description="Disordered" evidence="2">
    <location>
        <begin position="282"/>
        <end position="305"/>
    </location>
</feature>